<evidence type="ECO:0000256" key="1">
    <source>
        <dbReference type="SAM" id="Coils"/>
    </source>
</evidence>
<keyword evidence="4" id="KW-1185">Reference proteome</keyword>
<evidence type="ECO:0008006" key="5">
    <source>
        <dbReference type="Google" id="ProtNLM"/>
    </source>
</evidence>
<gene>
    <name evidence="3" type="ORF">RUJ08_01090</name>
</gene>
<organism evidence="3 4">
    <name type="scientific">Dickeya solani</name>
    <dbReference type="NCBI Taxonomy" id="1089444"/>
    <lineage>
        <taxon>Bacteria</taxon>
        <taxon>Pseudomonadati</taxon>
        <taxon>Pseudomonadota</taxon>
        <taxon>Gammaproteobacteria</taxon>
        <taxon>Enterobacterales</taxon>
        <taxon>Pectobacteriaceae</taxon>
        <taxon>Dickeya</taxon>
    </lineage>
</organism>
<feature type="transmembrane region" description="Helical" evidence="2">
    <location>
        <begin position="283"/>
        <end position="304"/>
    </location>
</feature>
<feature type="transmembrane region" description="Helical" evidence="2">
    <location>
        <begin position="316"/>
        <end position="336"/>
    </location>
</feature>
<keyword evidence="2" id="KW-1133">Transmembrane helix</keyword>
<dbReference type="Gene3D" id="6.10.140.920">
    <property type="match status" value="1"/>
</dbReference>
<dbReference type="EMBL" id="JAWLLM010000001">
    <property type="protein sequence ID" value="MDV7040712.1"/>
    <property type="molecule type" value="Genomic_DNA"/>
</dbReference>
<dbReference type="Proteomes" id="UP001187868">
    <property type="component" value="Unassembled WGS sequence"/>
</dbReference>
<keyword evidence="2" id="KW-0812">Transmembrane</keyword>
<sequence length="473" mass="54391">MEKITTISLEFLNTEREKIWARIVDLEDLVNKKTPEIEKEAKQHSRKAAEYKNKCFDHKNALDNLILDLNTKIKNIETSYNSTKQKIELINNTTETAKNCLDKIDSISEKIYSIDELYNNKDELEQKISELESFYANGKDSISKINAAFSNINKRKSEIDDLYYEIYGYDEEDPESEENRHIDGLKDQLEHSYKQIKDEVSNLRKELLEFRHKEKTEFNDELSACKESLNESIKQSDTEYNSILTKIKSLLPGALTTGLSHAYSEKRTAEIAEIRRSDISFKIALIGLVFVSIIPFGVSTYTMYYGKTLEAVILDTPRIVLSILPIYLPFLWLGYFSNKRINLSKRLVEEYTHKEVLSKTFEGLSSQIQEIDNDEISAELKIKLLYNVLDASQENPGKLISDYNKADHPIIDVLDKSTKLTDSLEKLDKIPGVKSLLKILDTKTEEIKNSIEKKVNDGLEITVKPNNQNNEAS</sequence>
<evidence type="ECO:0000256" key="2">
    <source>
        <dbReference type="SAM" id="Phobius"/>
    </source>
</evidence>
<accession>A0ABU4E9N2</accession>
<proteinExistence type="predicted"/>
<keyword evidence="2" id="KW-0472">Membrane</keyword>
<name>A0ABU4E9N2_9GAMM</name>
<feature type="coiled-coil region" evidence="1">
    <location>
        <begin position="107"/>
        <end position="134"/>
    </location>
</feature>
<evidence type="ECO:0000313" key="3">
    <source>
        <dbReference type="EMBL" id="MDV7040712.1"/>
    </source>
</evidence>
<feature type="coiled-coil region" evidence="1">
    <location>
        <begin position="186"/>
        <end position="213"/>
    </location>
</feature>
<protein>
    <recommendedName>
        <fullName evidence="5">Chromosome partition protein Smc</fullName>
    </recommendedName>
</protein>
<evidence type="ECO:0000313" key="4">
    <source>
        <dbReference type="Proteomes" id="UP001187868"/>
    </source>
</evidence>
<dbReference type="SUPFAM" id="SSF58104">
    <property type="entry name" value="Methyl-accepting chemotaxis protein (MCP) signaling domain"/>
    <property type="match status" value="1"/>
</dbReference>
<reference evidence="3 4" key="1">
    <citation type="submission" date="2023-10" db="EMBL/GenBank/DDBJ databases">
        <title>Clonality and diversity in the soft rot Dickeya solani phytopathogen.</title>
        <authorList>
            <person name="Pedron J."/>
            <person name="Van Gijisegem F."/>
            <person name="Portier P."/>
            <person name="Taghouti G."/>
        </authorList>
    </citation>
    <scope>NUCLEOTIDE SEQUENCE [LARGE SCALE GENOMIC DNA]</scope>
    <source>
        <strain evidence="3 4">FVG2-MFV017-A9</strain>
    </source>
</reference>
<dbReference type="RefSeq" id="WP_057083310.1">
    <property type="nucleotide sequence ID" value="NZ_CP104920.1"/>
</dbReference>
<keyword evidence="1" id="KW-0175">Coiled coil</keyword>
<comment type="caution">
    <text evidence="3">The sequence shown here is derived from an EMBL/GenBank/DDBJ whole genome shotgun (WGS) entry which is preliminary data.</text>
</comment>